<feature type="domain" description="Type II CBASS E2 protein" evidence="1">
    <location>
        <begin position="2"/>
        <end position="105"/>
    </location>
</feature>
<name>A0A5C7BAH5_9BACT</name>
<evidence type="ECO:0000313" key="3">
    <source>
        <dbReference type="Proteomes" id="UP000321935"/>
    </source>
</evidence>
<dbReference type="Proteomes" id="UP000321935">
    <property type="component" value="Unassembled WGS sequence"/>
</dbReference>
<evidence type="ECO:0000259" key="1">
    <source>
        <dbReference type="Pfam" id="PF26395"/>
    </source>
</evidence>
<accession>A0A5C7BAH5</accession>
<evidence type="ECO:0000313" key="2">
    <source>
        <dbReference type="EMBL" id="TXE14852.1"/>
    </source>
</evidence>
<gene>
    <name evidence="2" type="ORF">ESV85_00745</name>
</gene>
<proteinExistence type="predicted"/>
<dbReference type="Pfam" id="PF26395">
    <property type="entry name" value="E2-CBASS"/>
    <property type="match status" value="1"/>
</dbReference>
<organism evidence="2 3">
    <name type="scientific">Algoriphagus aquimarinus</name>
    <dbReference type="NCBI Taxonomy" id="237018"/>
    <lineage>
        <taxon>Bacteria</taxon>
        <taxon>Pseudomonadati</taxon>
        <taxon>Bacteroidota</taxon>
        <taxon>Cytophagia</taxon>
        <taxon>Cytophagales</taxon>
        <taxon>Cyclobacteriaceae</taxon>
        <taxon>Algoriphagus</taxon>
    </lineage>
</organism>
<reference evidence="2 3" key="1">
    <citation type="submission" date="2019-08" db="EMBL/GenBank/DDBJ databases">
        <title>Genomes sequence of Algoriphagus aquimarinus ACAM450.</title>
        <authorList>
            <person name="Bowman J.P."/>
        </authorList>
    </citation>
    <scope>NUCLEOTIDE SEQUENCE [LARGE SCALE GENOMIC DNA]</scope>
    <source>
        <strain evidence="2 3">ACAM 450</strain>
    </source>
</reference>
<dbReference type="InterPro" id="IPR058588">
    <property type="entry name" value="E2-CBASS"/>
</dbReference>
<dbReference type="AlphaFoldDB" id="A0A5C7BAH5"/>
<comment type="caution">
    <text evidence="2">The sequence shown here is derived from an EMBL/GenBank/DDBJ whole genome shotgun (WGS) entry which is preliminary data.</text>
</comment>
<protein>
    <recommendedName>
        <fullName evidence="1">Type II CBASS E2 protein domain-containing protein</fullName>
    </recommendedName>
</protein>
<dbReference type="EMBL" id="VORW01000001">
    <property type="protein sequence ID" value="TXE14852.1"/>
    <property type="molecule type" value="Genomic_DNA"/>
</dbReference>
<dbReference type="OrthoDB" id="4736406at2"/>
<sequence>MKWTHTVKPTPLSECYTLLLHYKKGEGAKVYVVSPKPLQLAKGKTRLPHVYSHAEQRLCLYYPNDDEWNSSMLYIKTLIPWACEWLMHYEIWVGTGEWKGGGIEHNENPDENEKSE</sequence>